<dbReference type="GO" id="GO:0005737">
    <property type="term" value="C:cytoplasm"/>
    <property type="evidence" value="ECO:0007669"/>
    <property type="project" value="UniProtKB-SubCell"/>
</dbReference>
<dbReference type="PANTHER" id="PTHR43116:SF3">
    <property type="entry name" value="CLASS I PEPTIDE CHAIN RELEASE FACTOR"/>
    <property type="match status" value="1"/>
</dbReference>
<dbReference type="AlphaFoldDB" id="A0A4Q0MJP3"/>
<comment type="similarity">
    <text evidence="1 4">Belongs to the prokaryotic/mitochondrial release factor family.</text>
</comment>
<dbReference type="Pfam" id="PF00472">
    <property type="entry name" value="RF-1"/>
    <property type="match status" value="1"/>
</dbReference>
<evidence type="ECO:0000256" key="2">
    <source>
        <dbReference type="ARBA" id="ARBA00022481"/>
    </source>
</evidence>
<name>A0A4Q0MJP3_9HYPH</name>
<gene>
    <name evidence="4" type="primary">prfB</name>
    <name evidence="8" type="ORF">EK403_08185</name>
</gene>
<keyword evidence="3 4" id="KW-0648">Protein biosynthesis</keyword>
<dbReference type="EMBL" id="RYFI01000006">
    <property type="protein sequence ID" value="RXF73937.1"/>
    <property type="molecule type" value="Genomic_DNA"/>
</dbReference>
<evidence type="ECO:0000256" key="4">
    <source>
        <dbReference type="HAMAP-Rule" id="MF_00094"/>
    </source>
</evidence>
<dbReference type="FunFam" id="3.30.160.20:FF:000004">
    <property type="entry name" value="Peptide chain release factor 1"/>
    <property type="match status" value="1"/>
</dbReference>
<dbReference type="OrthoDB" id="9806673at2"/>
<reference evidence="8 9" key="1">
    <citation type="submission" date="2018-12" db="EMBL/GenBank/DDBJ databases">
        <title>bacterium Hansschlegelia zhihuaiae S113.</title>
        <authorList>
            <person name="He J."/>
        </authorList>
    </citation>
    <scope>NUCLEOTIDE SEQUENCE [LARGE SCALE GENOMIC DNA]</scope>
    <source>
        <strain evidence="8 9">S 113</strain>
    </source>
</reference>
<organism evidence="8 9">
    <name type="scientific">Hansschlegelia zhihuaiae</name>
    <dbReference type="NCBI Taxonomy" id="405005"/>
    <lineage>
        <taxon>Bacteria</taxon>
        <taxon>Pseudomonadati</taxon>
        <taxon>Pseudomonadota</taxon>
        <taxon>Alphaproteobacteria</taxon>
        <taxon>Hyphomicrobiales</taxon>
        <taxon>Methylopilaceae</taxon>
        <taxon>Hansschlegelia</taxon>
    </lineage>
</organism>
<evidence type="ECO:0000256" key="1">
    <source>
        <dbReference type="ARBA" id="ARBA00010835"/>
    </source>
</evidence>
<dbReference type="RefSeq" id="WP_128777009.1">
    <property type="nucleotide sequence ID" value="NZ_RYFI01000006.1"/>
</dbReference>
<dbReference type="InterPro" id="IPR005139">
    <property type="entry name" value="PCRF"/>
</dbReference>
<dbReference type="Gene3D" id="3.30.160.20">
    <property type="match status" value="1"/>
</dbReference>
<dbReference type="Gene3D" id="3.30.70.1660">
    <property type="match status" value="1"/>
</dbReference>
<comment type="caution">
    <text evidence="8">The sequence shown here is derived from an EMBL/GenBank/DDBJ whole genome shotgun (WGS) entry which is preliminary data.</text>
</comment>
<dbReference type="InterPro" id="IPR004374">
    <property type="entry name" value="PrfB"/>
</dbReference>
<evidence type="ECO:0000256" key="6">
    <source>
        <dbReference type="SAM" id="Coils"/>
    </source>
</evidence>
<evidence type="ECO:0000259" key="7">
    <source>
        <dbReference type="PROSITE" id="PS00745"/>
    </source>
</evidence>
<feature type="domain" description="Prokaryotic-type class I peptide chain release factors" evidence="7">
    <location>
        <begin position="243"/>
        <end position="259"/>
    </location>
</feature>
<dbReference type="SMART" id="SM00937">
    <property type="entry name" value="PCRF"/>
    <property type="match status" value="1"/>
</dbReference>
<proteinExistence type="inferred from homology"/>
<dbReference type="SUPFAM" id="SSF75620">
    <property type="entry name" value="Release factor"/>
    <property type="match status" value="1"/>
</dbReference>
<dbReference type="Pfam" id="PF03462">
    <property type="entry name" value="PCRF"/>
    <property type="match status" value="1"/>
</dbReference>
<feature type="modified residue" description="N5-methylglutamine" evidence="4">
    <location>
        <position position="250"/>
    </location>
</feature>
<dbReference type="GO" id="GO:0016149">
    <property type="term" value="F:translation release factor activity, codon specific"/>
    <property type="evidence" value="ECO:0007669"/>
    <property type="project" value="UniProtKB-UniRule"/>
</dbReference>
<dbReference type="Gene3D" id="1.20.58.410">
    <property type="entry name" value="Release factor"/>
    <property type="match status" value="1"/>
</dbReference>
<evidence type="ECO:0000313" key="8">
    <source>
        <dbReference type="EMBL" id="RXF73937.1"/>
    </source>
</evidence>
<keyword evidence="2 4" id="KW-0488">Methylation</keyword>
<evidence type="ECO:0000256" key="3">
    <source>
        <dbReference type="ARBA" id="ARBA00022917"/>
    </source>
</evidence>
<comment type="function">
    <text evidence="4">Peptide chain release factor 2 directs the termination of translation in response to the peptide chain termination codons UGA and UAA.</text>
</comment>
<feature type="coiled-coil region" evidence="6">
    <location>
        <begin position="87"/>
        <end position="114"/>
    </location>
</feature>
<keyword evidence="9" id="KW-1185">Reference proteome</keyword>
<keyword evidence="6" id="KW-0175">Coiled coil</keyword>
<keyword evidence="4" id="KW-0963">Cytoplasm</keyword>
<accession>A0A4Q0MJP3</accession>
<dbReference type="InterPro" id="IPR045853">
    <property type="entry name" value="Pep_chain_release_fac_I_sf"/>
</dbReference>
<evidence type="ECO:0000313" key="9">
    <source>
        <dbReference type="Proteomes" id="UP000289708"/>
    </source>
</evidence>
<dbReference type="InterPro" id="IPR000352">
    <property type="entry name" value="Pep_chain_release_fac_I"/>
</dbReference>
<protein>
    <recommendedName>
        <fullName evidence="4 5">Peptide chain release factor 2</fullName>
        <shortName evidence="4">RF-2</shortName>
    </recommendedName>
</protein>
<dbReference type="Proteomes" id="UP000289708">
    <property type="component" value="Unassembled WGS sequence"/>
</dbReference>
<comment type="PTM">
    <text evidence="4">Methylated by PrmC. Methylation increases the termination efficiency of RF2.</text>
</comment>
<sequence length="376" mass="41895">MRAEIETLVQDIEQSVGLLRRHLDWDQSQARLEELNHIAEDPTLWDDPARAQKIMQERTQLDDAMSGVVRIEQELKDNVELIELGEMEGDEGVVADAEKALKALKDEAGRRQLESLISGEADGFDTFLEVHPGAGGTESQDWAEMLLRMYTRWAERRGFKIEVVDHQAGEQAGIKSATLQIKGHNAYGWLKTEAGVHRLVRISPFDSNARRQTSFASIDVYPVIDDTIKIEINESDVRVDTMRSGGAGGQHVNKTESAVRLVHNPTGIMVVSQGDRSQHKNRATAWDMLRAKLYEAELKKREAEAAADQAAKTDIGWGHQIRSYVLQPYQLVKDLRTGHTSTSPQDVLDGDLDGFMEATLAQRAYGGAPADVEDVD</sequence>
<dbReference type="PANTHER" id="PTHR43116">
    <property type="entry name" value="PEPTIDE CHAIN RELEASE FACTOR 2"/>
    <property type="match status" value="1"/>
</dbReference>
<dbReference type="HAMAP" id="MF_00094">
    <property type="entry name" value="Rel_fac_2"/>
    <property type="match status" value="1"/>
</dbReference>
<evidence type="ECO:0000256" key="5">
    <source>
        <dbReference type="NCBIfam" id="TIGR00020"/>
    </source>
</evidence>
<dbReference type="PROSITE" id="PS00745">
    <property type="entry name" value="RF_PROK_I"/>
    <property type="match status" value="1"/>
</dbReference>
<comment type="subcellular location">
    <subcellularLocation>
        <location evidence="4">Cytoplasm</location>
    </subcellularLocation>
</comment>
<dbReference type="NCBIfam" id="TIGR00020">
    <property type="entry name" value="prfB"/>
    <property type="match status" value="1"/>
</dbReference>